<keyword evidence="3" id="KW-1185">Reference proteome</keyword>
<name>A0A931AE21_9ACTN</name>
<gene>
    <name evidence="2" type="ORF">ITP53_27425</name>
</gene>
<dbReference type="Proteomes" id="UP000605361">
    <property type="component" value="Unassembled WGS sequence"/>
</dbReference>
<dbReference type="InterPro" id="IPR053714">
    <property type="entry name" value="Iso_Racemase_Enz_sf"/>
</dbReference>
<dbReference type="AlphaFoldDB" id="A0A931AE21"/>
<dbReference type="Gene3D" id="3.40.50.12500">
    <property type="match status" value="1"/>
</dbReference>
<dbReference type="EMBL" id="JADOGI010000090">
    <property type="protein sequence ID" value="MBF8189399.1"/>
    <property type="molecule type" value="Genomic_DNA"/>
</dbReference>
<accession>A0A931AE21</accession>
<evidence type="ECO:0000313" key="3">
    <source>
        <dbReference type="Proteomes" id="UP000605361"/>
    </source>
</evidence>
<dbReference type="RefSeq" id="WP_195898332.1">
    <property type="nucleotide sequence ID" value="NZ_JADOGI010000090.1"/>
</dbReference>
<comment type="caution">
    <text evidence="2">The sequence shown here is derived from an EMBL/GenBank/DDBJ whole genome shotgun (WGS) entry which is preliminary data.</text>
</comment>
<organism evidence="2 3">
    <name type="scientific">Nonomuraea cypriaca</name>
    <dbReference type="NCBI Taxonomy" id="1187855"/>
    <lineage>
        <taxon>Bacteria</taxon>
        <taxon>Bacillati</taxon>
        <taxon>Actinomycetota</taxon>
        <taxon>Actinomycetes</taxon>
        <taxon>Streptosporangiales</taxon>
        <taxon>Streptosporangiaceae</taxon>
        <taxon>Nonomuraea</taxon>
    </lineage>
</organism>
<evidence type="ECO:0008006" key="4">
    <source>
        <dbReference type="Google" id="ProtNLM"/>
    </source>
</evidence>
<evidence type="ECO:0000256" key="1">
    <source>
        <dbReference type="SAM" id="MobiDB-lite"/>
    </source>
</evidence>
<sequence length="286" mass="28739">MSAPRIALISATPAAIGPAVAGMNAVFPTADTWNLLDDKLLADATGPDGLTERLRERMRRLIRHALAEGASGVLLTCSMYGPVTRDFDGAVPVLAADEAAFAEVAAGGYRSVLVVASLDSARTDSMTRLRAALTTTDAPATDAADPATPAPGTSGTGTPRTGTPETLGTGNPGIGALGTGTPETSTPRAGNAGIDGPGAGDAKTGDVEVAGVVSREAFEATRVGDHQALLRALHEACAPYETDAVFLAQYSLAPVAEELSRALGKPVISGPQAAATQLKAALEGAA</sequence>
<feature type="region of interest" description="Disordered" evidence="1">
    <location>
        <begin position="134"/>
        <end position="204"/>
    </location>
</feature>
<feature type="compositionally biased region" description="Low complexity" evidence="1">
    <location>
        <begin position="134"/>
        <end position="169"/>
    </location>
</feature>
<reference evidence="2" key="1">
    <citation type="submission" date="2020-11" db="EMBL/GenBank/DDBJ databases">
        <title>Whole-genome analyses of Nonomuraea sp. K274.</title>
        <authorList>
            <person name="Veyisoglu A."/>
        </authorList>
    </citation>
    <scope>NUCLEOTIDE SEQUENCE</scope>
    <source>
        <strain evidence="2">K274</strain>
    </source>
</reference>
<protein>
    <recommendedName>
        <fullName evidence="4">Asp/Glu/hydantoin racemase</fullName>
    </recommendedName>
</protein>
<proteinExistence type="predicted"/>
<evidence type="ECO:0000313" key="2">
    <source>
        <dbReference type="EMBL" id="MBF8189399.1"/>
    </source>
</evidence>